<gene>
    <name evidence="2" type="ORF">I350_05805</name>
</gene>
<comment type="caution">
    <text evidence="2">The sequence shown here is derived from an EMBL/GenBank/DDBJ whole genome shotgun (WGS) entry which is preliminary data.</text>
</comment>
<dbReference type="EMBL" id="MEKH01000009">
    <property type="protein sequence ID" value="ODO02962.1"/>
    <property type="molecule type" value="Genomic_DNA"/>
</dbReference>
<dbReference type="Proteomes" id="UP000095149">
    <property type="component" value="Unassembled WGS sequence"/>
</dbReference>
<feature type="compositionally biased region" description="Basic and acidic residues" evidence="1">
    <location>
        <begin position="83"/>
        <end position="96"/>
    </location>
</feature>
<accession>A0A1E3JST3</accession>
<reference evidence="2 3" key="1">
    <citation type="submission" date="2016-06" db="EMBL/GenBank/DDBJ databases">
        <title>Evolution of pathogenesis and genome organization in the Tremellales.</title>
        <authorList>
            <person name="Cuomo C."/>
            <person name="Litvintseva A."/>
            <person name="Heitman J."/>
            <person name="Chen Y."/>
            <person name="Sun S."/>
            <person name="Springer D."/>
            <person name="Dromer F."/>
            <person name="Young S."/>
            <person name="Zeng Q."/>
            <person name="Chapman S."/>
            <person name="Gujja S."/>
            <person name="Saif S."/>
            <person name="Birren B."/>
        </authorList>
    </citation>
    <scope>NUCLEOTIDE SEQUENCE [LARGE SCALE GENOMIC DNA]</scope>
    <source>
        <strain evidence="2 3">CBS 6273</strain>
    </source>
</reference>
<feature type="region of interest" description="Disordered" evidence="1">
    <location>
        <begin position="51"/>
        <end position="108"/>
    </location>
</feature>
<protein>
    <submittedName>
        <fullName evidence="2">Uncharacterized protein</fullName>
    </submittedName>
</protein>
<name>A0A1E3JST3_9TREE</name>
<sequence length="108" mass="11733">MSLSRSSTSGITTPASGRYTAYTFTHALNAKSRYNNTPDLNSRAASMASVTENPGEAWGSSLWAPPGSAWDSSRASEMQSRQRVLDAIRDERRREAAGYASSKPSEEK</sequence>
<feature type="compositionally biased region" description="Polar residues" evidence="1">
    <location>
        <begin position="70"/>
        <end position="82"/>
    </location>
</feature>
<evidence type="ECO:0000256" key="1">
    <source>
        <dbReference type="SAM" id="MobiDB-lite"/>
    </source>
</evidence>
<evidence type="ECO:0000313" key="2">
    <source>
        <dbReference type="EMBL" id="ODO02962.1"/>
    </source>
</evidence>
<evidence type="ECO:0000313" key="3">
    <source>
        <dbReference type="Proteomes" id="UP000095149"/>
    </source>
</evidence>
<organism evidence="2 3">
    <name type="scientific">Cryptococcus amylolentus CBS 6273</name>
    <dbReference type="NCBI Taxonomy" id="1296118"/>
    <lineage>
        <taxon>Eukaryota</taxon>
        <taxon>Fungi</taxon>
        <taxon>Dikarya</taxon>
        <taxon>Basidiomycota</taxon>
        <taxon>Agaricomycotina</taxon>
        <taxon>Tremellomycetes</taxon>
        <taxon>Tremellales</taxon>
        <taxon>Cryptococcaceae</taxon>
        <taxon>Cryptococcus</taxon>
    </lineage>
</organism>
<dbReference type="AlphaFoldDB" id="A0A1E3JST3"/>
<proteinExistence type="predicted"/>